<accession>A0AAD9LHK7</accession>
<dbReference type="EMBL" id="JASMQC010000021">
    <property type="protein sequence ID" value="KAK1936561.1"/>
    <property type="molecule type" value="Genomic_DNA"/>
</dbReference>
<dbReference type="PANTHER" id="PTHR37067">
    <property type="entry name" value="PX DOMAIN-CONTAINING PROTEIN"/>
    <property type="match status" value="1"/>
</dbReference>
<dbReference type="AlphaFoldDB" id="A0AAD9LHK7"/>
<evidence type="ECO:0000256" key="1">
    <source>
        <dbReference type="SAM" id="MobiDB-lite"/>
    </source>
</evidence>
<proteinExistence type="predicted"/>
<dbReference type="PANTHER" id="PTHR37067:SF3">
    <property type="entry name" value="PX DOMAIN-CONTAINING PROTEIN"/>
    <property type="match status" value="1"/>
</dbReference>
<evidence type="ECO:0000313" key="2">
    <source>
        <dbReference type="EMBL" id="KAK1936561.1"/>
    </source>
</evidence>
<keyword evidence="3" id="KW-1185">Reference proteome</keyword>
<reference evidence="2" key="1">
    <citation type="submission" date="2023-08" db="EMBL/GenBank/DDBJ databases">
        <title>Reference Genome Resource for the Citrus Pathogen Phytophthora citrophthora.</title>
        <authorList>
            <person name="Moller H."/>
            <person name="Coetzee B."/>
            <person name="Rose L.J."/>
            <person name="Van Niekerk J.M."/>
        </authorList>
    </citation>
    <scope>NUCLEOTIDE SEQUENCE</scope>
    <source>
        <strain evidence="2">STE-U-9442</strain>
    </source>
</reference>
<dbReference type="Proteomes" id="UP001259832">
    <property type="component" value="Unassembled WGS sequence"/>
</dbReference>
<organism evidence="2 3">
    <name type="scientific">Phytophthora citrophthora</name>
    <dbReference type="NCBI Taxonomy" id="4793"/>
    <lineage>
        <taxon>Eukaryota</taxon>
        <taxon>Sar</taxon>
        <taxon>Stramenopiles</taxon>
        <taxon>Oomycota</taxon>
        <taxon>Peronosporomycetes</taxon>
        <taxon>Peronosporales</taxon>
        <taxon>Peronosporaceae</taxon>
        <taxon>Phytophthora</taxon>
    </lineage>
</organism>
<evidence type="ECO:0000313" key="3">
    <source>
        <dbReference type="Proteomes" id="UP001259832"/>
    </source>
</evidence>
<gene>
    <name evidence="2" type="ORF">P3T76_009996</name>
</gene>
<protein>
    <submittedName>
        <fullName evidence="2">Uncharacterized protein</fullName>
    </submittedName>
</protein>
<comment type="caution">
    <text evidence="2">The sequence shown here is derived from an EMBL/GenBank/DDBJ whole genome shotgun (WGS) entry which is preliminary data.</text>
</comment>
<name>A0AAD9LHK7_9STRA</name>
<feature type="compositionally biased region" description="Polar residues" evidence="1">
    <location>
        <begin position="7"/>
        <end position="17"/>
    </location>
</feature>
<feature type="region of interest" description="Disordered" evidence="1">
    <location>
        <begin position="1"/>
        <end position="20"/>
    </location>
</feature>
<sequence length="255" mass="28244">MARTRGSRTTPSHNTPFQPGHPLKFGVEAVMLDTNGVVISAGCKFCRCFGRETAPEGQRKRTKNTKCFRVPFRPQNYKAHLASAHPEKWAQYDALPDAQKALYFPDGDLLTAVVVAATSVKGAVSEENTMAVQPVEVPRTAPERNVAQIPMHPEVVTTGNANEIALPETHVDGRQNNDAEGKRKMEIFTADGHAPDATETKRRKLKESSDYVQSLFRTVGEMRAASCNELLVTKMLEEAERQAFNLVRESKLQLP</sequence>